<dbReference type="SMART" id="SM00015">
    <property type="entry name" value="IQ"/>
    <property type="match status" value="1"/>
</dbReference>
<accession>T1ITI4</accession>
<feature type="compositionally biased region" description="Polar residues" evidence="1">
    <location>
        <begin position="498"/>
        <end position="513"/>
    </location>
</feature>
<evidence type="ECO:0000259" key="2">
    <source>
        <dbReference type="SMART" id="SM00394"/>
    </source>
</evidence>
<dbReference type="PANTHER" id="PTHR10699">
    <property type="entry name" value="NEUROMODULIN"/>
    <property type="match status" value="1"/>
</dbReference>
<dbReference type="Gene3D" id="1.20.5.190">
    <property type="match status" value="1"/>
</dbReference>
<dbReference type="eggNOG" id="ENOG502SG4U">
    <property type="taxonomic scope" value="Eukaryota"/>
</dbReference>
<name>T1ITI4_STRMM</name>
<dbReference type="STRING" id="126957.T1ITI4"/>
<dbReference type="AlphaFoldDB" id="T1ITI4"/>
<feature type="compositionally biased region" description="Low complexity" evidence="1">
    <location>
        <begin position="429"/>
        <end position="440"/>
    </location>
</feature>
<dbReference type="Proteomes" id="UP000014500">
    <property type="component" value="Unassembled WGS sequence"/>
</dbReference>
<dbReference type="CDD" id="cd23767">
    <property type="entry name" value="IQCD"/>
    <property type="match status" value="1"/>
</dbReference>
<dbReference type="EMBL" id="JH431485">
    <property type="status" value="NOT_ANNOTATED_CDS"/>
    <property type="molecule type" value="Genomic_DNA"/>
</dbReference>
<dbReference type="CDD" id="cd12100">
    <property type="entry name" value="DD_CABYR_SP17"/>
    <property type="match status" value="1"/>
</dbReference>
<feature type="domain" description="RIIa" evidence="2">
    <location>
        <begin position="14"/>
        <end position="52"/>
    </location>
</feature>
<proteinExistence type="predicted"/>
<sequence>MADRSDRSRITVPPGFRELLGALCREILRHQPKNIIEFSAQYFEQKLRERDGENRPLLRQTTSGDLIQSALDSGQITADVEDKAATMIQAAFRGHSAREQVKQIADDENKTSEPQKEFLTAICFPPRQKHELKTQAAPTPHFDEEPIIKIHHSEAKLILIDHDTARIVPILDPSSVSNSIDSALISAKLREFSSTIYVQSPLGAVAIRPSKTSRPFPLLQTTLVRTSSHPDTNNGQLLPPLPRLLLLHPDGGVSPLKIVDRDECTVIVAEDNPLVPPCTEFLVVPLSGPEVSNSEPESSAEHRHHSYLAAVPSPASLSQYISLRLQRHIGPTGSFHRRSLAALRSRTLALHPSLSFANPKAQTSGSSESSFLLRDSRSFALPPPPPNTPVPSLGQLDSTTLMALGESDEFVSATSITSFVVPPPPPNTPASSKKSSGTSSNVGDESQRTAANMSSMSGYLSDSRIEAEMLDMGASVGRDTLSAPDVTTMPPDAKFTKAGSSARTTISQQYNDK</sequence>
<dbReference type="SUPFAM" id="SSF47391">
    <property type="entry name" value="Dimerization-anchoring domain of cAMP-dependent PK regulatory subunit"/>
    <property type="match status" value="1"/>
</dbReference>
<dbReference type="InterPro" id="IPR047579">
    <property type="entry name" value="DD_CABYR_SP17"/>
</dbReference>
<evidence type="ECO:0000256" key="1">
    <source>
        <dbReference type="SAM" id="MobiDB-lite"/>
    </source>
</evidence>
<dbReference type="Gene3D" id="1.20.890.10">
    <property type="entry name" value="cAMP-dependent protein kinase regulatory subunit, dimerization-anchoring domain"/>
    <property type="match status" value="1"/>
</dbReference>
<reference evidence="4" key="1">
    <citation type="submission" date="2011-05" db="EMBL/GenBank/DDBJ databases">
        <authorList>
            <person name="Richards S.R."/>
            <person name="Qu J."/>
            <person name="Jiang H."/>
            <person name="Jhangiani S.N."/>
            <person name="Agravi P."/>
            <person name="Goodspeed R."/>
            <person name="Gross S."/>
            <person name="Mandapat C."/>
            <person name="Jackson L."/>
            <person name="Mathew T."/>
            <person name="Pu L."/>
            <person name="Thornton R."/>
            <person name="Saada N."/>
            <person name="Wilczek-Boney K.B."/>
            <person name="Lee S."/>
            <person name="Kovar C."/>
            <person name="Wu Y."/>
            <person name="Scherer S.E."/>
            <person name="Worley K.C."/>
            <person name="Muzny D.M."/>
            <person name="Gibbs R."/>
        </authorList>
    </citation>
    <scope>NUCLEOTIDE SEQUENCE</scope>
    <source>
        <strain evidence="4">Brora</strain>
    </source>
</reference>
<feature type="region of interest" description="Disordered" evidence="1">
    <location>
        <begin position="376"/>
        <end position="395"/>
    </location>
</feature>
<dbReference type="InterPro" id="IPR000048">
    <property type="entry name" value="IQ_motif_EF-hand-BS"/>
</dbReference>
<dbReference type="PANTHER" id="PTHR10699:SF11">
    <property type="entry name" value="IGLOO, ISOFORM A"/>
    <property type="match status" value="1"/>
</dbReference>
<dbReference type="InterPro" id="IPR003117">
    <property type="entry name" value="cAMP_dep_PK_reg_su_I/II_a/b"/>
</dbReference>
<protein>
    <recommendedName>
        <fullName evidence="2">RIIa domain-containing protein</fullName>
    </recommendedName>
</protein>
<organism evidence="3 4">
    <name type="scientific">Strigamia maritima</name>
    <name type="common">European centipede</name>
    <name type="synonym">Geophilus maritimus</name>
    <dbReference type="NCBI Taxonomy" id="126957"/>
    <lineage>
        <taxon>Eukaryota</taxon>
        <taxon>Metazoa</taxon>
        <taxon>Ecdysozoa</taxon>
        <taxon>Arthropoda</taxon>
        <taxon>Myriapoda</taxon>
        <taxon>Chilopoda</taxon>
        <taxon>Pleurostigmophora</taxon>
        <taxon>Geophilomorpha</taxon>
        <taxon>Linotaeniidae</taxon>
        <taxon>Strigamia</taxon>
    </lineage>
</organism>
<evidence type="ECO:0000313" key="4">
    <source>
        <dbReference type="Proteomes" id="UP000014500"/>
    </source>
</evidence>
<feature type="compositionally biased region" description="Polar residues" evidence="1">
    <location>
        <begin position="441"/>
        <end position="458"/>
    </location>
</feature>
<dbReference type="GO" id="GO:0005516">
    <property type="term" value="F:calmodulin binding"/>
    <property type="evidence" value="ECO:0007669"/>
    <property type="project" value="TreeGrafter"/>
</dbReference>
<dbReference type="Pfam" id="PF02197">
    <property type="entry name" value="RIIa"/>
    <property type="match status" value="1"/>
</dbReference>
<keyword evidence="4" id="KW-1185">Reference proteome</keyword>
<feature type="region of interest" description="Disordered" evidence="1">
    <location>
        <begin position="476"/>
        <end position="513"/>
    </location>
</feature>
<evidence type="ECO:0000313" key="3">
    <source>
        <dbReference type="EnsemblMetazoa" id="SMAR004433-PA"/>
    </source>
</evidence>
<dbReference type="EnsemblMetazoa" id="SMAR004433-RA">
    <property type="protein sequence ID" value="SMAR004433-PA"/>
    <property type="gene ID" value="SMAR004433"/>
</dbReference>
<dbReference type="PROSITE" id="PS50096">
    <property type="entry name" value="IQ"/>
    <property type="match status" value="1"/>
</dbReference>
<reference evidence="3" key="2">
    <citation type="submission" date="2015-02" db="UniProtKB">
        <authorList>
            <consortium name="EnsemblMetazoa"/>
        </authorList>
    </citation>
    <scope>IDENTIFICATION</scope>
</reference>
<dbReference type="SMART" id="SM00394">
    <property type="entry name" value="RIIa"/>
    <property type="match status" value="1"/>
</dbReference>
<dbReference type="HOGENOM" id="CLU_531373_0_0_1"/>
<feature type="region of interest" description="Disordered" evidence="1">
    <location>
        <begin position="417"/>
        <end position="458"/>
    </location>
</feature>
<dbReference type="Pfam" id="PF00612">
    <property type="entry name" value="IQ"/>
    <property type="match status" value="1"/>
</dbReference>